<dbReference type="EMBL" id="KE007238">
    <property type="protein sequence ID" value="EOQ99899.1"/>
    <property type="molecule type" value="Genomic_DNA"/>
</dbReference>
<dbReference type="AlphaFoldDB" id="R9ACT1"/>
<dbReference type="eggNOG" id="KOG1075">
    <property type="taxonomic scope" value="Eukaryota"/>
</dbReference>
<sequence>MTQEGAVALGIVAYNQVSNSWSGHSYYLGSTHRFGIYEAELVALYSAVLNVQEAIDSSQLTAPPNIHIYSDSQATLKALRSCTLHGPAQYILKSILTKLTDMKALHPDTQFNFHWIPGHKGIEGNERADRAANKGRANHGNGFVLDIELRTSCSVTRRNLHETLTAPMRVEGNTLTGLTSRTARTAKGNLSSIKTAKLLESVPRATRCLATQLRSGHFPTTKSYRYRFKLTDSAKCSTCRLDDTIPHRIFICSRHIMARIALRRKILALGIRFELGPMLRNAKSLQALYEFFKPQISHSHRLL</sequence>
<dbReference type="InterPro" id="IPR002156">
    <property type="entry name" value="RNaseH_domain"/>
</dbReference>
<dbReference type="InterPro" id="IPR036397">
    <property type="entry name" value="RNaseH_sf"/>
</dbReference>
<dbReference type="Proteomes" id="UP000014064">
    <property type="component" value="Unassembled WGS sequence"/>
</dbReference>
<evidence type="ECO:0000259" key="1">
    <source>
        <dbReference type="PROSITE" id="PS50879"/>
    </source>
</evidence>
<proteinExistence type="predicted"/>
<reference evidence="3" key="1">
    <citation type="journal article" date="2013" name="BMC Genomics">
        <title>Genome and transcriptome sequencing of the halophilic fungus Wallemia ichthyophaga: haloadaptations present and absent.</title>
        <authorList>
            <person name="Zajc J."/>
            <person name="Liu Y."/>
            <person name="Dai W."/>
            <person name="Yang Z."/>
            <person name="Hu J."/>
            <person name="Gostincar C."/>
            <person name="Gunde-Cimerman N."/>
        </authorList>
    </citation>
    <scope>NUCLEOTIDE SEQUENCE [LARGE SCALE GENOMIC DNA]</scope>
    <source>
        <strain evidence="3">EXF-994 / CBS 113033</strain>
    </source>
</reference>
<dbReference type="OMA" id="NIHIYSD"/>
<dbReference type="GO" id="GO:0004523">
    <property type="term" value="F:RNA-DNA hybrid ribonuclease activity"/>
    <property type="evidence" value="ECO:0007669"/>
    <property type="project" value="InterPro"/>
</dbReference>
<dbReference type="RefSeq" id="XP_009269344.1">
    <property type="nucleotide sequence ID" value="XM_009271069.1"/>
</dbReference>
<evidence type="ECO:0000313" key="3">
    <source>
        <dbReference type="Proteomes" id="UP000014064"/>
    </source>
</evidence>
<dbReference type="InterPro" id="IPR012337">
    <property type="entry name" value="RNaseH-like_sf"/>
</dbReference>
<protein>
    <recommendedName>
        <fullName evidence="1">RNase H type-1 domain-containing protein</fullName>
    </recommendedName>
</protein>
<dbReference type="PROSITE" id="PS50879">
    <property type="entry name" value="RNASE_H_1"/>
    <property type="match status" value="1"/>
</dbReference>
<dbReference type="GeneID" id="20374393"/>
<dbReference type="HOGENOM" id="CLU_000680_30_4_1"/>
<dbReference type="OrthoDB" id="3265515at2759"/>
<dbReference type="STRING" id="1299270.R9ACT1"/>
<dbReference type="Pfam" id="PF00075">
    <property type="entry name" value="RNase_H"/>
    <property type="match status" value="1"/>
</dbReference>
<dbReference type="CDD" id="cd09276">
    <property type="entry name" value="Rnase_HI_RT_non_LTR"/>
    <property type="match status" value="1"/>
</dbReference>
<feature type="domain" description="RNase H type-1" evidence="1">
    <location>
        <begin position="1"/>
        <end position="137"/>
    </location>
</feature>
<gene>
    <name evidence="2" type="ORF">J056_001441</name>
</gene>
<keyword evidence="3" id="KW-1185">Reference proteome</keyword>
<dbReference type="KEGG" id="wic:J056_001441"/>
<dbReference type="Gene3D" id="3.30.420.10">
    <property type="entry name" value="Ribonuclease H-like superfamily/Ribonuclease H"/>
    <property type="match status" value="1"/>
</dbReference>
<dbReference type="SUPFAM" id="SSF53098">
    <property type="entry name" value="Ribonuclease H-like"/>
    <property type="match status" value="1"/>
</dbReference>
<name>R9ACT1_WALI9</name>
<accession>R9ACT1</accession>
<dbReference type="GO" id="GO:0003676">
    <property type="term" value="F:nucleic acid binding"/>
    <property type="evidence" value="ECO:0007669"/>
    <property type="project" value="InterPro"/>
</dbReference>
<evidence type="ECO:0000313" key="2">
    <source>
        <dbReference type="EMBL" id="EOQ99899.1"/>
    </source>
</evidence>
<organism evidence="2 3">
    <name type="scientific">Wallemia ichthyophaga (strain EXF-994 / CBS 113033)</name>
    <dbReference type="NCBI Taxonomy" id="1299270"/>
    <lineage>
        <taxon>Eukaryota</taxon>
        <taxon>Fungi</taxon>
        <taxon>Dikarya</taxon>
        <taxon>Basidiomycota</taxon>
        <taxon>Wallemiomycotina</taxon>
        <taxon>Wallemiomycetes</taxon>
        <taxon>Wallemiales</taxon>
        <taxon>Wallemiaceae</taxon>
        <taxon>Wallemia</taxon>
    </lineage>
</organism>